<gene>
    <name evidence="1" type="ORF">BDR25DRAFT_362604</name>
</gene>
<sequence length="444" mass="48672">MALVIEISSRCKSLEAISFLNILNTLSKRLHTFLRGGKRCSFDKLPIIGGTRPVPNPSVDPPQNYQSAFTLHRVATGSLCVLVMPASIDPPIVAPRIALLLLSQLSSDQPGEEFLAIRRSPPIRTIGLGSEIQLNRSGSGTVIAIDVMRVYKEDLQNDPILEFKSLRPRTVLGSECWKRVVGIFDPLDLELLFHREYKTVGNRGVMDTPSWKPSLNCEKTWLRLDKGRVDGMAVAFTSAISYTLYKGDNLRIPSATAGCFGVVPTVVTATVTIVTRPTAAAVPVAFVDRKRRFCNTSVDWGTAGGWDRHRGAGCSDFLSLFLRGVEILFSSTAGTHCYQPILDNKIKCVLDTHKIKGVVYERCNRMGDHNTIIRTKLGKVKLPPILNPLQPFLLFPSLSAADKIMISSPPRHVFLAWRVKATSSSTACISSTLNATINSISANG</sequence>
<dbReference type="Proteomes" id="UP000799755">
    <property type="component" value="Unassembled WGS sequence"/>
</dbReference>
<organism evidence="1 2">
    <name type="scientific">Lindgomyces ingoldianus</name>
    <dbReference type="NCBI Taxonomy" id="673940"/>
    <lineage>
        <taxon>Eukaryota</taxon>
        <taxon>Fungi</taxon>
        <taxon>Dikarya</taxon>
        <taxon>Ascomycota</taxon>
        <taxon>Pezizomycotina</taxon>
        <taxon>Dothideomycetes</taxon>
        <taxon>Pleosporomycetidae</taxon>
        <taxon>Pleosporales</taxon>
        <taxon>Lindgomycetaceae</taxon>
        <taxon>Lindgomyces</taxon>
    </lineage>
</organism>
<evidence type="ECO:0000313" key="2">
    <source>
        <dbReference type="Proteomes" id="UP000799755"/>
    </source>
</evidence>
<protein>
    <submittedName>
        <fullName evidence="1">Uncharacterized protein</fullName>
    </submittedName>
</protein>
<evidence type="ECO:0000313" key="1">
    <source>
        <dbReference type="EMBL" id="KAF2463604.1"/>
    </source>
</evidence>
<dbReference type="EMBL" id="MU003548">
    <property type="protein sequence ID" value="KAF2463604.1"/>
    <property type="molecule type" value="Genomic_DNA"/>
</dbReference>
<keyword evidence="2" id="KW-1185">Reference proteome</keyword>
<comment type="caution">
    <text evidence="1">The sequence shown here is derived from an EMBL/GenBank/DDBJ whole genome shotgun (WGS) entry which is preliminary data.</text>
</comment>
<accession>A0ACB6Q996</accession>
<name>A0ACB6Q996_9PLEO</name>
<reference evidence="1" key="1">
    <citation type="journal article" date="2020" name="Stud. Mycol.">
        <title>101 Dothideomycetes genomes: a test case for predicting lifestyles and emergence of pathogens.</title>
        <authorList>
            <person name="Haridas S."/>
            <person name="Albert R."/>
            <person name="Binder M."/>
            <person name="Bloem J."/>
            <person name="Labutti K."/>
            <person name="Salamov A."/>
            <person name="Andreopoulos B."/>
            <person name="Baker S."/>
            <person name="Barry K."/>
            <person name="Bills G."/>
            <person name="Bluhm B."/>
            <person name="Cannon C."/>
            <person name="Castanera R."/>
            <person name="Culley D."/>
            <person name="Daum C."/>
            <person name="Ezra D."/>
            <person name="Gonzalez J."/>
            <person name="Henrissat B."/>
            <person name="Kuo A."/>
            <person name="Liang C."/>
            <person name="Lipzen A."/>
            <person name="Lutzoni F."/>
            <person name="Magnuson J."/>
            <person name="Mondo S."/>
            <person name="Nolan M."/>
            <person name="Ohm R."/>
            <person name="Pangilinan J."/>
            <person name="Park H.-J."/>
            <person name="Ramirez L."/>
            <person name="Alfaro M."/>
            <person name="Sun H."/>
            <person name="Tritt A."/>
            <person name="Yoshinaga Y."/>
            <person name="Zwiers L.-H."/>
            <person name="Turgeon B."/>
            <person name="Goodwin S."/>
            <person name="Spatafora J."/>
            <person name="Crous P."/>
            <person name="Grigoriev I."/>
        </authorList>
    </citation>
    <scope>NUCLEOTIDE SEQUENCE</scope>
    <source>
        <strain evidence="1">ATCC 200398</strain>
    </source>
</reference>
<proteinExistence type="predicted"/>